<keyword evidence="1" id="KW-1133">Transmembrane helix</keyword>
<feature type="transmembrane region" description="Helical" evidence="1">
    <location>
        <begin position="28"/>
        <end position="47"/>
    </location>
</feature>
<dbReference type="OrthoDB" id="2625314at2"/>
<dbReference type="Proteomes" id="UP000050482">
    <property type="component" value="Unassembled WGS sequence"/>
</dbReference>
<dbReference type="AlphaFoldDB" id="A0A0P9GN31"/>
<evidence type="ECO:0000256" key="1">
    <source>
        <dbReference type="SAM" id="Phobius"/>
    </source>
</evidence>
<sequence length="156" mass="17638">MSIAVCVFITWCTIVALALIPKKLTSLEMVFLFFVCTIFELSVFNIFNLNLQWMMVSKNVEKSLADLVMRLICIPVALLMASNFILYSSKFLKWGLTAAMVLLGVLMQKTIEWLGILSTPNWNIGYTALLFCSYIVFTGLMTIFITRLKQAEGQLA</sequence>
<keyword evidence="1" id="KW-0472">Membrane</keyword>
<dbReference type="EMBL" id="LJCO01000090">
    <property type="protein sequence ID" value="KPV41850.1"/>
    <property type="molecule type" value="Genomic_DNA"/>
</dbReference>
<protein>
    <submittedName>
        <fullName evidence="2">Uncharacterized protein</fullName>
    </submittedName>
</protein>
<name>A0A0P9GN31_9BACL</name>
<evidence type="ECO:0000313" key="2">
    <source>
        <dbReference type="EMBL" id="KPV41850.1"/>
    </source>
</evidence>
<feature type="transmembrane region" description="Helical" evidence="1">
    <location>
        <begin position="91"/>
        <end position="111"/>
    </location>
</feature>
<reference evidence="2 3" key="1">
    <citation type="submission" date="2015-09" db="EMBL/GenBank/DDBJ databases">
        <title>Draft genome sequence of Alicyclobacillus ferrooxydans DSM 22381.</title>
        <authorList>
            <person name="Hemp J."/>
        </authorList>
    </citation>
    <scope>NUCLEOTIDE SEQUENCE [LARGE SCALE GENOMIC DNA]</scope>
    <source>
        <strain evidence="2 3">TC-34</strain>
    </source>
</reference>
<proteinExistence type="predicted"/>
<evidence type="ECO:0000313" key="3">
    <source>
        <dbReference type="Proteomes" id="UP000050482"/>
    </source>
</evidence>
<dbReference type="PATRIC" id="fig|471514.4.peg.4120"/>
<keyword evidence="3" id="KW-1185">Reference proteome</keyword>
<accession>A0A0P9GN31</accession>
<dbReference type="RefSeq" id="WP_054971015.1">
    <property type="nucleotide sequence ID" value="NZ_LJCO01000090.1"/>
</dbReference>
<comment type="caution">
    <text evidence="2">The sequence shown here is derived from an EMBL/GenBank/DDBJ whole genome shotgun (WGS) entry which is preliminary data.</text>
</comment>
<gene>
    <name evidence="2" type="ORF">AN477_20290</name>
</gene>
<organism evidence="2 3">
    <name type="scientific">Alicyclobacillus ferrooxydans</name>
    <dbReference type="NCBI Taxonomy" id="471514"/>
    <lineage>
        <taxon>Bacteria</taxon>
        <taxon>Bacillati</taxon>
        <taxon>Bacillota</taxon>
        <taxon>Bacilli</taxon>
        <taxon>Bacillales</taxon>
        <taxon>Alicyclobacillaceae</taxon>
        <taxon>Alicyclobacillus</taxon>
    </lineage>
</organism>
<keyword evidence="1" id="KW-0812">Transmembrane</keyword>
<feature type="transmembrane region" description="Helical" evidence="1">
    <location>
        <begin position="67"/>
        <end position="85"/>
    </location>
</feature>
<feature type="transmembrane region" description="Helical" evidence="1">
    <location>
        <begin position="123"/>
        <end position="145"/>
    </location>
</feature>